<keyword evidence="2" id="KW-1185">Reference proteome</keyword>
<dbReference type="InterPro" id="IPR021219">
    <property type="entry name" value="DUF2703"/>
</dbReference>
<dbReference type="RefSeq" id="WP_214175225.1">
    <property type="nucleotide sequence ID" value="NZ_JAHCVK010000003.1"/>
</dbReference>
<evidence type="ECO:0000313" key="2">
    <source>
        <dbReference type="Proteomes" id="UP000756860"/>
    </source>
</evidence>
<proteinExistence type="predicted"/>
<dbReference type="Pfam" id="PF10865">
    <property type="entry name" value="DUF2703"/>
    <property type="match status" value="1"/>
</dbReference>
<protein>
    <submittedName>
        <fullName evidence="1">DUF2703 domain-containing protein</fullName>
    </submittedName>
</protein>
<sequence length="129" mass="13988">MKELAIEWRHYDKEGATCDRCAATGTTVSEVVAGLGEELAGKGITVTLTETKLPEELMAHSNMILFNGVPLEEVLENAAADENHCSSCSCLTGTETSCRTVEYEGKSYEEIPAELIRKAAYKAIGLNEE</sequence>
<accession>A0ABS5SCX8</accession>
<dbReference type="EMBL" id="JAHCVK010000003">
    <property type="protein sequence ID" value="MBT0653218.1"/>
    <property type="molecule type" value="Genomic_DNA"/>
</dbReference>
<reference evidence="1 2" key="1">
    <citation type="submission" date="2021-05" db="EMBL/GenBank/DDBJ databases">
        <title>The draft genome of Geobacter luticola JCM 17780.</title>
        <authorList>
            <person name="Xu Z."/>
            <person name="Masuda Y."/>
            <person name="Itoh H."/>
            <person name="Senoo K."/>
        </authorList>
    </citation>
    <scope>NUCLEOTIDE SEQUENCE [LARGE SCALE GENOMIC DNA]</scope>
    <source>
        <strain evidence="1 2">JCM 17780</strain>
    </source>
</reference>
<comment type="caution">
    <text evidence="1">The sequence shown here is derived from an EMBL/GenBank/DDBJ whole genome shotgun (WGS) entry which is preliminary data.</text>
</comment>
<gene>
    <name evidence="1" type="ORF">KI810_09135</name>
</gene>
<evidence type="ECO:0000313" key="1">
    <source>
        <dbReference type="EMBL" id="MBT0653218.1"/>
    </source>
</evidence>
<name>A0ABS5SCX8_9BACT</name>
<dbReference type="Proteomes" id="UP000756860">
    <property type="component" value="Unassembled WGS sequence"/>
</dbReference>
<organism evidence="1 2">
    <name type="scientific">Geomobilimonas luticola</name>
    <dbReference type="NCBI Taxonomy" id="1114878"/>
    <lineage>
        <taxon>Bacteria</taxon>
        <taxon>Pseudomonadati</taxon>
        <taxon>Thermodesulfobacteriota</taxon>
        <taxon>Desulfuromonadia</taxon>
        <taxon>Geobacterales</taxon>
        <taxon>Geobacteraceae</taxon>
        <taxon>Geomobilimonas</taxon>
    </lineage>
</organism>